<dbReference type="InterPro" id="IPR013783">
    <property type="entry name" value="Ig-like_fold"/>
</dbReference>
<proteinExistence type="predicted"/>
<organism evidence="3 4">
    <name type="scientific">Blepharisma stoltei</name>
    <dbReference type="NCBI Taxonomy" id="1481888"/>
    <lineage>
        <taxon>Eukaryota</taxon>
        <taxon>Sar</taxon>
        <taxon>Alveolata</taxon>
        <taxon>Ciliophora</taxon>
        <taxon>Postciliodesmatophora</taxon>
        <taxon>Heterotrichea</taxon>
        <taxon>Heterotrichida</taxon>
        <taxon>Blepharismidae</taxon>
        <taxon>Blepharisma</taxon>
    </lineage>
</organism>
<gene>
    <name evidence="3" type="ORF">BSTOLATCC_MIC36617</name>
</gene>
<name>A0AAU9JL17_9CILI</name>
<evidence type="ECO:0000256" key="1">
    <source>
        <dbReference type="SAM" id="MobiDB-lite"/>
    </source>
</evidence>
<dbReference type="Pfam" id="PF00686">
    <property type="entry name" value="CBM_20"/>
    <property type="match status" value="1"/>
</dbReference>
<keyword evidence="4" id="KW-1185">Reference proteome</keyword>
<dbReference type="GO" id="GO:2001070">
    <property type="term" value="F:starch binding"/>
    <property type="evidence" value="ECO:0007669"/>
    <property type="project" value="InterPro"/>
</dbReference>
<reference evidence="3" key="1">
    <citation type="submission" date="2021-09" db="EMBL/GenBank/DDBJ databases">
        <authorList>
            <consortium name="AG Swart"/>
            <person name="Singh M."/>
            <person name="Singh A."/>
            <person name="Seah K."/>
            <person name="Emmerich C."/>
        </authorList>
    </citation>
    <scope>NUCLEOTIDE SEQUENCE</scope>
    <source>
        <strain evidence="3">ATCC30299</strain>
    </source>
</reference>
<dbReference type="Proteomes" id="UP001162131">
    <property type="component" value="Unassembled WGS sequence"/>
</dbReference>
<dbReference type="EMBL" id="CAJZBQ010000036">
    <property type="protein sequence ID" value="CAG9324840.1"/>
    <property type="molecule type" value="Genomic_DNA"/>
</dbReference>
<evidence type="ECO:0000313" key="4">
    <source>
        <dbReference type="Proteomes" id="UP001162131"/>
    </source>
</evidence>
<dbReference type="PANTHER" id="PTHR32518">
    <property type="match status" value="1"/>
</dbReference>
<dbReference type="InterPro" id="IPR002044">
    <property type="entry name" value="CBM20"/>
</dbReference>
<dbReference type="SUPFAM" id="SSF49452">
    <property type="entry name" value="Starch-binding domain-like"/>
    <property type="match status" value="1"/>
</dbReference>
<feature type="region of interest" description="Disordered" evidence="1">
    <location>
        <begin position="1"/>
        <end position="23"/>
    </location>
</feature>
<comment type="caution">
    <text evidence="3">The sequence shown here is derived from an EMBL/GenBank/DDBJ whole genome shotgun (WGS) entry which is preliminary data.</text>
</comment>
<evidence type="ECO:0000313" key="3">
    <source>
        <dbReference type="EMBL" id="CAG9324840.1"/>
    </source>
</evidence>
<dbReference type="Gene3D" id="2.60.40.10">
    <property type="entry name" value="Immunoglobulins"/>
    <property type="match status" value="1"/>
</dbReference>
<evidence type="ECO:0000259" key="2">
    <source>
        <dbReference type="PROSITE" id="PS51166"/>
    </source>
</evidence>
<accession>A0AAU9JL17</accession>
<feature type="domain" description="CBM20" evidence="2">
    <location>
        <begin position="96"/>
        <end position="204"/>
    </location>
</feature>
<dbReference type="PROSITE" id="PS51166">
    <property type="entry name" value="CBM20"/>
    <property type="match status" value="1"/>
</dbReference>
<dbReference type="PANTHER" id="PTHR32518:SF3">
    <property type="entry name" value="4-ALPHA-GLUCANOTRANSFERASE"/>
    <property type="match status" value="1"/>
</dbReference>
<sequence>MEQNHILGNSNSESPNFQGSAETISIPQNNHNLTKNCSLAELPYQNHQEIVHLSEQQQNINYQGAHNNKCDIGELKKNPELYRKMLNEVIKLENEKIRPTSYLLRFRMHYKTLFEEKLVVVGGEEFLGDWDPNKGLELEWRAGDYWEISILIGEGELPEFEYKYVCLKRNHALWENGPNRIFKIRDGVKKGSTLFFNKEDCWQK</sequence>
<dbReference type="AlphaFoldDB" id="A0AAU9JL17"/>
<dbReference type="SMART" id="SM01065">
    <property type="entry name" value="CBM_2"/>
    <property type="match status" value="1"/>
</dbReference>
<protein>
    <recommendedName>
        <fullName evidence="2">CBM20 domain-containing protein</fullName>
    </recommendedName>
</protein>
<dbReference type="CDD" id="cd05467">
    <property type="entry name" value="CBM20"/>
    <property type="match status" value="1"/>
</dbReference>
<dbReference type="InterPro" id="IPR013784">
    <property type="entry name" value="Carb-bd-like_fold"/>
</dbReference>